<sequence length="259" mass="27889">MSEAAIGRKRGADALRVTPRRRLTGLVAALLFEALVVLALLTLGTRRTVPMAEDRPLSTFDVTEPEAEPTDVQKPEPARQAKKETSTTPPLPTPVAVTPPPPATVKVPEPVVKLPSPVVTLPADQMASADLRNFPPAKPRGPAGPPAPRGEADSEVVGRAPNGERLYAAAWLREPYDSELRGYLSTADPGWALIACKTVPDYKVDDCVALDEWPNGSRLARAVLAAAWQFKVKPPRVGGSYKVGEWVRIRIDYGIKGRG</sequence>
<dbReference type="RefSeq" id="WP_029941496.1">
    <property type="nucleotide sequence ID" value="NZ_BSOO01000002.1"/>
</dbReference>
<evidence type="ECO:0000256" key="1">
    <source>
        <dbReference type="SAM" id="MobiDB-lite"/>
    </source>
</evidence>
<accession>A0ABQ5Z6K3</accession>
<keyword evidence="4" id="KW-1185">Reference proteome</keyword>
<feature type="transmembrane region" description="Helical" evidence="2">
    <location>
        <begin position="23"/>
        <end position="43"/>
    </location>
</feature>
<dbReference type="Proteomes" id="UP001156703">
    <property type="component" value="Unassembled WGS sequence"/>
</dbReference>
<keyword evidence="2" id="KW-1133">Transmembrane helix</keyword>
<feature type="compositionally biased region" description="Basic and acidic residues" evidence="1">
    <location>
        <begin position="71"/>
        <end position="85"/>
    </location>
</feature>
<feature type="compositionally biased region" description="Pro residues" evidence="1">
    <location>
        <begin position="136"/>
        <end position="148"/>
    </location>
</feature>
<organism evidence="3 4">
    <name type="scientific">Sphingomonas astaxanthinifaciens DSM 22298</name>
    <dbReference type="NCBI Taxonomy" id="1123267"/>
    <lineage>
        <taxon>Bacteria</taxon>
        <taxon>Pseudomonadati</taxon>
        <taxon>Pseudomonadota</taxon>
        <taxon>Alphaproteobacteria</taxon>
        <taxon>Sphingomonadales</taxon>
        <taxon>Sphingomonadaceae</taxon>
        <taxon>Sphingomonas</taxon>
    </lineage>
</organism>
<gene>
    <name evidence="3" type="ORF">GCM10007925_02290</name>
</gene>
<feature type="compositionally biased region" description="Pro residues" evidence="1">
    <location>
        <begin position="89"/>
        <end position="103"/>
    </location>
</feature>
<keyword evidence="2" id="KW-0812">Transmembrane</keyword>
<proteinExistence type="predicted"/>
<evidence type="ECO:0000313" key="3">
    <source>
        <dbReference type="EMBL" id="GLR46518.1"/>
    </source>
</evidence>
<keyword evidence="2" id="KW-0472">Membrane</keyword>
<protein>
    <recommendedName>
        <fullName evidence="5">Protein TonB</fullName>
    </recommendedName>
</protein>
<feature type="region of interest" description="Disordered" evidence="1">
    <location>
        <begin position="131"/>
        <end position="159"/>
    </location>
</feature>
<comment type="caution">
    <text evidence="3">The sequence shown here is derived from an EMBL/GenBank/DDBJ whole genome shotgun (WGS) entry which is preliminary data.</text>
</comment>
<evidence type="ECO:0008006" key="5">
    <source>
        <dbReference type="Google" id="ProtNLM"/>
    </source>
</evidence>
<reference evidence="4" key="1">
    <citation type="journal article" date="2019" name="Int. J. Syst. Evol. Microbiol.">
        <title>The Global Catalogue of Microorganisms (GCM) 10K type strain sequencing project: providing services to taxonomists for standard genome sequencing and annotation.</title>
        <authorList>
            <consortium name="The Broad Institute Genomics Platform"/>
            <consortium name="The Broad Institute Genome Sequencing Center for Infectious Disease"/>
            <person name="Wu L."/>
            <person name="Ma J."/>
        </authorList>
    </citation>
    <scope>NUCLEOTIDE SEQUENCE [LARGE SCALE GENOMIC DNA]</scope>
    <source>
        <strain evidence="4">NBRC 102146</strain>
    </source>
</reference>
<dbReference type="EMBL" id="BSOO01000002">
    <property type="protein sequence ID" value="GLR46518.1"/>
    <property type="molecule type" value="Genomic_DNA"/>
</dbReference>
<name>A0ABQ5Z6K3_9SPHN</name>
<evidence type="ECO:0000256" key="2">
    <source>
        <dbReference type="SAM" id="Phobius"/>
    </source>
</evidence>
<evidence type="ECO:0000313" key="4">
    <source>
        <dbReference type="Proteomes" id="UP001156703"/>
    </source>
</evidence>
<feature type="region of interest" description="Disordered" evidence="1">
    <location>
        <begin position="55"/>
        <end position="104"/>
    </location>
</feature>